<reference evidence="2 3" key="1">
    <citation type="journal article" date="2014" name="Am. J. Bot.">
        <title>Genome assembly and annotation for red clover (Trifolium pratense; Fabaceae).</title>
        <authorList>
            <person name="Istvanek J."/>
            <person name="Jaros M."/>
            <person name="Krenek A."/>
            <person name="Repkova J."/>
        </authorList>
    </citation>
    <scope>NUCLEOTIDE SEQUENCE [LARGE SCALE GENOMIC DNA]</scope>
    <source>
        <strain evidence="3">cv. Tatra</strain>
        <tissue evidence="2">Young leaves</tissue>
    </source>
</reference>
<organism evidence="2 3">
    <name type="scientific">Trifolium pratense</name>
    <name type="common">Red clover</name>
    <dbReference type="NCBI Taxonomy" id="57577"/>
    <lineage>
        <taxon>Eukaryota</taxon>
        <taxon>Viridiplantae</taxon>
        <taxon>Streptophyta</taxon>
        <taxon>Embryophyta</taxon>
        <taxon>Tracheophyta</taxon>
        <taxon>Spermatophyta</taxon>
        <taxon>Magnoliopsida</taxon>
        <taxon>eudicotyledons</taxon>
        <taxon>Gunneridae</taxon>
        <taxon>Pentapetalae</taxon>
        <taxon>rosids</taxon>
        <taxon>fabids</taxon>
        <taxon>Fabales</taxon>
        <taxon>Fabaceae</taxon>
        <taxon>Papilionoideae</taxon>
        <taxon>50 kb inversion clade</taxon>
        <taxon>NPAAA clade</taxon>
        <taxon>Hologalegina</taxon>
        <taxon>IRL clade</taxon>
        <taxon>Trifolieae</taxon>
        <taxon>Trifolium</taxon>
    </lineage>
</organism>
<sequence length="80" mass="8601">MSRTKLLQVTRAVEKEVRGGNGSNHNRGSKFRNGLQPYGSHGPKKDGSDWVMIRGRDSSNSGGMKSGAGGLRNDKQAQSD</sequence>
<feature type="region of interest" description="Disordered" evidence="1">
    <location>
        <begin position="1"/>
        <end position="80"/>
    </location>
</feature>
<evidence type="ECO:0000313" key="2">
    <source>
        <dbReference type="EMBL" id="PNX65558.1"/>
    </source>
</evidence>
<accession>A0A2K3KH10</accession>
<dbReference type="AlphaFoldDB" id="A0A2K3KH10"/>
<proteinExistence type="predicted"/>
<reference evidence="2 3" key="2">
    <citation type="journal article" date="2017" name="Front. Plant Sci.">
        <title>Gene Classification and Mining of Molecular Markers Useful in Red Clover (Trifolium pratense) Breeding.</title>
        <authorList>
            <person name="Istvanek J."/>
            <person name="Dluhosova J."/>
            <person name="Dluhos P."/>
            <person name="Patkova L."/>
            <person name="Nedelnik J."/>
            <person name="Repkova J."/>
        </authorList>
    </citation>
    <scope>NUCLEOTIDE SEQUENCE [LARGE SCALE GENOMIC DNA]</scope>
    <source>
        <strain evidence="3">cv. Tatra</strain>
        <tissue evidence="2">Young leaves</tissue>
    </source>
</reference>
<protein>
    <submittedName>
        <fullName evidence="2">Uncharacterized protein</fullName>
    </submittedName>
</protein>
<dbReference type="EMBL" id="ASHM01181786">
    <property type="protein sequence ID" value="PNX65558.1"/>
    <property type="molecule type" value="Genomic_DNA"/>
</dbReference>
<gene>
    <name evidence="2" type="ORF">L195_g062662</name>
</gene>
<dbReference type="Proteomes" id="UP000236291">
    <property type="component" value="Unassembled WGS sequence"/>
</dbReference>
<comment type="caution">
    <text evidence="2">The sequence shown here is derived from an EMBL/GenBank/DDBJ whole genome shotgun (WGS) entry which is preliminary data.</text>
</comment>
<evidence type="ECO:0000313" key="3">
    <source>
        <dbReference type="Proteomes" id="UP000236291"/>
    </source>
</evidence>
<feature type="non-terminal residue" evidence="2">
    <location>
        <position position="80"/>
    </location>
</feature>
<evidence type="ECO:0000256" key="1">
    <source>
        <dbReference type="SAM" id="MobiDB-lite"/>
    </source>
</evidence>
<name>A0A2K3KH10_TRIPR</name>